<evidence type="ECO:0000256" key="3">
    <source>
        <dbReference type="ARBA" id="ARBA00022670"/>
    </source>
</evidence>
<dbReference type="EC" id="3.4.19.12" evidence="2"/>
<evidence type="ECO:0000256" key="2">
    <source>
        <dbReference type="ARBA" id="ARBA00012759"/>
    </source>
</evidence>
<name>A0A9W8Y9W2_9PLEO</name>
<comment type="catalytic activity">
    <reaction evidence="1">
        <text>Thiol-dependent hydrolysis of ester, thioester, amide, peptide and isopeptide bonds formed by the C-terminal Gly of ubiquitin (a 76-residue protein attached to proteins as an intracellular targeting signal).</text>
        <dbReference type="EC" id="3.4.19.12"/>
    </reaction>
</comment>
<dbReference type="PANTHER" id="PTHR13367:SF34">
    <property type="match status" value="1"/>
</dbReference>
<keyword evidence="9" id="KW-1185">Reference proteome</keyword>
<feature type="coiled-coil region" evidence="7">
    <location>
        <begin position="65"/>
        <end position="110"/>
    </location>
</feature>
<gene>
    <name evidence="8" type="ORF">N0V83_004839</name>
</gene>
<dbReference type="GO" id="GO:0006508">
    <property type="term" value="P:proteolysis"/>
    <property type="evidence" value="ECO:0007669"/>
    <property type="project" value="UniProtKB-KW"/>
</dbReference>
<sequence length="1033" mass="117655">MQYDHELCITEFQCLVLPLKQHMKRLHEIECYFQSRRQAAASHLPSVYRSFGHISSFGVRYFEESRELQATLAEIERDAESQRAQKCEELKELKTKYDTLMEQYTNMSCETETYVYNHRHGYTEPRHSRWCSRCLCKTQADALSIKIYEWPVSSNPQVAMATVFELKVPQAFSDWRDTSAYMISEVLGHQHRHAKEPYYLYTLDKHKGLSQMLSQSYSRRRIVLSSDVKPYNVTHRKNKRAIRHLTEDDVCLPNALQYAYLDISLRVLPKEAPTYSGDVPKLCRYHMPRRSNALDRFTYHPPSAPDGTPPNEVIAGLSDCPAHFSIEEYKAFGTMAFGSQIIYSNILAQLATSTIDFTKVETQCLILQTIQQVGLPSISGDVERVNHAVVVVESFGHAMLEQIDTALLRVSENLESWRALASFSLLARRTLSLTQTPDVRTRALDYLVKLRSVCFKWLKRLKTRAASSTDNEQRNELHSRATEMALLCTSTYDVECTDFNIILQQDSAVSVLLQSSIIIQENHKSVQSEHQDLYDSLLLSHLAMMYRAFEKLRTFVLHDSKGLCDAVRANWAAFDPSTASPSGWRSLEQPQHHWLAICSGTLLVHFNLLSAELLVNGLPLARLPSRFMQHKMYRPLFSKTTLEVMPTDEPGLEFSAQHLYHGYKLHFGMQGLDMLVVAVQGNSRLDLIPSRVFQDQLPHAFVADSIHWYDHASNEVVFRPRQSPWLADIDCWRLKHDILTKSWILVNGPNVLVSLISTSARNLSKIVLSMEEAQHIHVVLNTTTQTVDVNLPRLQLGFFVERNSDAIFSRQFRGMIIDSQQNIGTLTGLTSKLVLKKSPSERILLIPVPRKFGISSIKYAKTLSNDHITVAISKDDATKVYAYNLDEELGRITDSGNLESKLLISYLHALTSSCLPDALTKVTGTEAALQILQSAAVRSFDLLTYRNVELLERIATLSTTRSFYPAHLQVMQQVSWNKRLPALSQHPQFCVSVDQIFKHAAKMQIFFPANDVFAVIRDAQERLKSGTSIVDKS</sequence>
<keyword evidence="7" id="KW-0175">Coiled coil</keyword>
<dbReference type="Proteomes" id="UP001140560">
    <property type="component" value="Unassembled WGS sequence"/>
</dbReference>
<dbReference type="PANTHER" id="PTHR13367">
    <property type="entry name" value="UBIQUITIN THIOESTERASE"/>
    <property type="match status" value="1"/>
</dbReference>
<evidence type="ECO:0000256" key="6">
    <source>
        <dbReference type="ARBA" id="ARBA00022807"/>
    </source>
</evidence>
<protein>
    <recommendedName>
        <fullName evidence="2">ubiquitinyl hydrolase 1</fullName>
        <ecNumber evidence="2">3.4.19.12</ecNumber>
    </recommendedName>
</protein>
<comment type="caution">
    <text evidence="8">The sequence shown here is derived from an EMBL/GenBank/DDBJ whole genome shotgun (WGS) entry which is preliminary data.</text>
</comment>
<evidence type="ECO:0000256" key="1">
    <source>
        <dbReference type="ARBA" id="ARBA00000707"/>
    </source>
</evidence>
<keyword evidence="3" id="KW-0645">Protease</keyword>
<evidence type="ECO:0000256" key="4">
    <source>
        <dbReference type="ARBA" id="ARBA00022786"/>
    </source>
</evidence>
<evidence type="ECO:0000256" key="5">
    <source>
        <dbReference type="ARBA" id="ARBA00022801"/>
    </source>
</evidence>
<reference evidence="8" key="1">
    <citation type="submission" date="2022-10" db="EMBL/GenBank/DDBJ databases">
        <title>Tapping the CABI collections for fungal endophytes: first genome assemblies for Collariella, Neodidymelliopsis, Ascochyta clinopodiicola, Didymella pomorum, Didymosphaeria variabile, Neocosmospora piperis and Neocucurbitaria cava.</title>
        <authorList>
            <person name="Hill R."/>
        </authorList>
    </citation>
    <scope>NUCLEOTIDE SEQUENCE</scope>
    <source>
        <strain evidence="8">IMI 356814</strain>
    </source>
</reference>
<evidence type="ECO:0000256" key="7">
    <source>
        <dbReference type="SAM" id="Coils"/>
    </source>
</evidence>
<accession>A0A9W8Y9W2</accession>
<dbReference type="GO" id="GO:0004843">
    <property type="term" value="F:cysteine-type deubiquitinase activity"/>
    <property type="evidence" value="ECO:0007669"/>
    <property type="project" value="UniProtKB-EC"/>
</dbReference>
<organism evidence="8 9">
    <name type="scientific">Neocucurbitaria cava</name>
    <dbReference type="NCBI Taxonomy" id="798079"/>
    <lineage>
        <taxon>Eukaryota</taxon>
        <taxon>Fungi</taxon>
        <taxon>Dikarya</taxon>
        <taxon>Ascomycota</taxon>
        <taxon>Pezizomycotina</taxon>
        <taxon>Dothideomycetes</taxon>
        <taxon>Pleosporomycetidae</taxon>
        <taxon>Pleosporales</taxon>
        <taxon>Pleosporineae</taxon>
        <taxon>Cucurbitariaceae</taxon>
        <taxon>Neocucurbitaria</taxon>
    </lineage>
</organism>
<evidence type="ECO:0000313" key="9">
    <source>
        <dbReference type="Proteomes" id="UP001140560"/>
    </source>
</evidence>
<dbReference type="InterPro" id="IPR051346">
    <property type="entry name" value="OTU_Deubiquitinase"/>
</dbReference>
<proteinExistence type="predicted"/>
<dbReference type="EMBL" id="JAPEUY010000007">
    <property type="protein sequence ID" value="KAJ4371619.1"/>
    <property type="molecule type" value="Genomic_DNA"/>
</dbReference>
<keyword evidence="4" id="KW-0833">Ubl conjugation pathway</keyword>
<dbReference type="AlphaFoldDB" id="A0A9W8Y9W2"/>
<keyword evidence="5" id="KW-0378">Hydrolase</keyword>
<dbReference type="OrthoDB" id="3182339at2759"/>
<keyword evidence="6" id="KW-0788">Thiol protease</keyword>
<evidence type="ECO:0000313" key="8">
    <source>
        <dbReference type="EMBL" id="KAJ4371619.1"/>
    </source>
</evidence>